<comment type="similarity">
    <text evidence="1">Belongs to the 'GDSL' lipolytic enzyme family.</text>
</comment>
<evidence type="ECO:0000256" key="2">
    <source>
        <dbReference type="ARBA" id="ARBA00022801"/>
    </source>
</evidence>
<dbReference type="AlphaFoldDB" id="D7KGA9"/>
<proteinExistence type="inferred from homology"/>
<dbReference type="eggNOG" id="ENOG502S4IX">
    <property type="taxonomic scope" value="Eukaryota"/>
</dbReference>
<accession>D7KGA9</accession>
<sequence>MGIPKEIPPVLKTGVDVSRGASFAVADTSILGNSETSMTLNQQVNIFRSIKSNWTDDFIGRSLFMIYIGTEDYLNFTKNKFNADARHPCSALQAFVISAINQLKIDINLLHSLKASKFAIQLLAPLGCLPISRQEYKTGNECYEPLNDLVKQHNEKIGPMLHDLAKKKLPVFSSPSLISTTLLFVGQIVFYVSNTSCCGVGTHDAYGCGMVNVHSKLCEYQRAYFFFDGRHNTEKAQEEFAHLISGADTNCWNCILD</sequence>
<dbReference type="InterPro" id="IPR001087">
    <property type="entry name" value="GDSL"/>
</dbReference>
<gene>
    <name evidence="5" type="ORF">ARALYDRAFT_889224</name>
</gene>
<dbReference type="PANTHER" id="PTHR45648">
    <property type="entry name" value="GDSL LIPASE/ACYLHYDROLASE FAMILY PROTEIN (AFU_ORTHOLOGUE AFUA_4G14700)"/>
    <property type="match status" value="1"/>
</dbReference>
<evidence type="ECO:0008006" key="7">
    <source>
        <dbReference type="Google" id="ProtNLM"/>
    </source>
</evidence>
<evidence type="ECO:0000256" key="4">
    <source>
        <dbReference type="ARBA" id="ARBA00023098"/>
    </source>
</evidence>
<dbReference type="Gene3D" id="3.40.50.1110">
    <property type="entry name" value="SGNH hydrolase"/>
    <property type="match status" value="1"/>
</dbReference>
<evidence type="ECO:0000313" key="5">
    <source>
        <dbReference type="EMBL" id="EFH66520.1"/>
    </source>
</evidence>
<name>D7KGA9_ARALL</name>
<dbReference type="Proteomes" id="UP000008694">
    <property type="component" value="Unassembled WGS sequence"/>
</dbReference>
<dbReference type="HOGENOM" id="CLU_015101_7_0_1"/>
<protein>
    <recommendedName>
        <fullName evidence="7">GDSL-motif lipase/hydrolase family protein</fullName>
    </recommendedName>
</protein>
<keyword evidence="3" id="KW-0442">Lipid degradation</keyword>
<evidence type="ECO:0000256" key="1">
    <source>
        <dbReference type="ARBA" id="ARBA00008668"/>
    </source>
</evidence>
<dbReference type="GO" id="GO:0016042">
    <property type="term" value="P:lipid catabolic process"/>
    <property type="evidence" value="ECO:0007669"/>
    <property type="project" value="UniProtKB-KW"/>
</dbReference>
<dbReference type="InterPro" id="IPR036514">
    <property type="entry name" value="SGNH_hydro_sf"/>
</dbReference>
<keyword evidence="4" id="KW-0443">Lipid metabolism</keyword>
<evidence type="ECO:0000313" key="6">
    <source>
        <dbReference type="Proteomes" id="UP000008694"/>
    </source>
</evidence>
<evidence type="ECO:0000256" key="3">
    <source>
        <dbReference type="ARBA" id="ARBA00022963"/>
    </source>
</evidence>
<dbReference type="STRING" id="81972.D7KGA9"/>
<dbReference type="Pfam" id="PF00657">
    <property type="entry name" value="Lipase_GDSL"/>
    <property type="match status" value="1"/>
</dbReference>
<dbReference type="GO" id="GO:0016788">
    <property type="term" value="F:hydrolase activity, acting on ester bonds"/>
    <property type="evidence" value="ECO:0007669"/>
    <property type="project" value="InterPro"/>
</dbReference>
<dbReference type="PANTHER" id="PTHR45648:SF117">
    <property type="entry name" value="GDSL ESTERASE_LIPASE ESM1"/>
    <property type="match status" value="1"/>
</dbReference>
<dbReference type="EMBL" id="GL348713">
    <property type="protein sequence ID" value="EFH66520.1"/>
    <property type="molecule type" value="Genomic_DNA"/>
</dbReference>
<dbReference type="InterPro" id="IPR051058">
    <property type="entry name" value="GDSL_Est/Lipase"/>
</dbReference>
<dbReference type="Gramene" id="scaffold_102018.1">
    <property type="protein sequence ID" value="scaffold_102018.1"/>
    <property type="gene ID" value="scaffold_102018.1"/>
</dbReference>
<keyword evidence="2" id="KW-0378">Hydrolase</keyword>
<organism evidence="6">
    <name type="scientific">Arabidopsis lyrata subsp. lyrata</name>
    <name type="common">Lyre-leaved rock-cress</name>
    <dbReference type="NCBI Taxonomy" id="81972"/>
    <lineage>
        <taxon>Eukaryota</taxon>
        <taxon>Viridiplantae</taxon>
        <taxon>Streptophyta</taxon>
        <taxon>Embryophyta</taxon>
        <taxon>Tracheophyta</taxon>
        <taxon>Spermatophyta</taxon>
        <taxon>Magnoliopsida</taxon>
        <taxon>eudicotyledons</taxon>
        <taxon>Gunneridae</taxon>
        <taxon>Pentapetalae</taxon>
        <taxon>rosids</taxon>
        <taxon>malvids</taxon>
        <taxon>Brassicales</taxon>
        <taxon>Brassicaceae</taxon>
        <taxon>Camelineae</taxon>
        <taxon>Arabidopsis</taxon>
    </lineage>
</organism>
<reference evidence="6" key="1">
    <citation type="journal article" date="2011" name="Nat. Genet.">
        <title>The Arabidopsis lyrata genome sequence and the basis of rapid genome size change.</title>
        <authorList>
            <person name="Hu T.T."/>
            <person name="Pattyn P."/>
            <person name="Bakker E.G."/>
            <person name="Cao J."/>
            <person name="Cheng J.-F."/>
            <person name="Clark R.M."/>
            <person name="Fahlgren N."/>
            <person name="Fawcett J.A."/>
            <person name="Grimwood J."/>
            <person name="Gundlach H."/>
            <person name="Haberer G."/>
            <person name="Hollister J.D."/>
            <person name="Ossowski S."/>
            <person name="Ottilar R.P."/>
            <person name="Salamov A.A."/>
            <person name="Schneeberger K."/>
            <person name="Spannagl M."/>
            <person name="Wang X."/>
            <person name="Yang L."/>
            <person name="Nasrallah M.E."/>
            <person name="Bergelson J."/>
            <person name="Carrington J.C."/>
            <person name="Gaut B.S."/>
            <person name="Schmutz J."/>
            <person name="Mayer K.F.X."/>
            <person name="Van de Peer Y."/>
            <person name="Grigoriev I.V."/>
            <person name="Nordborg M."/>
            <person name="Weigel D."/>
            <person name="Guo Y.-L."/>
        </authorList>
    </citation>
    <scope>NUCLEOTIDE SEQUENCE [LARGE SCALE GENOMIC DNA]</scope>
    <source>
        <strain evidence="6">cv. MN47</strain>
    </source>
</reference>
<keyword evidence="6" id="KW-1185">Reference proteome</keyword>